<dbReference type="InterPro" id="IPR023346">
    <property type="entry name" value="Lysozyme-like_dom_sf"/>
</dbReference>
<dbReference type="EMBL" id="VUOA01000019">
    <property type="protein sequence ID" value="KAA2237378.1"/>
    <property type="molecule type" value="Genomic_DNA"/>
</dbReference>
<reference evidence="4 5" key="1">
    <citation type="submission" date="2019-09" db="EMBL/GenBank/DDBJ databases">
        <title>Salinarimonas rosea gen. nov., sp. nov., a new member of the a-2 subgroup of the Proteobacteria.</title>
        <authorList>
            <person name="Liu J."/>
        </authorList>
    </citation>
    <scope>NUCLEOTIDE SEQUENCE [LARGE SCALE GENOMIC DNA]</scope>
    <source>
        <strain evidence="4 5">BN140002</strain>
    </source>
</reference>
<evidence type="ECO:0000256" key="2">
    <source>
        <dbReference type="SAM" id="SignalP"/>
    </source>
</evidence>
<comment type="caution">
    <text evidence="4">The sequence shown here is derived from an EMBL/GenBank/DDBJ whole genome shotgun (WGS) entry which is preliminary data.</text>
</comment>
<evidence type="ECO:0000259" key="3">
    <source>
        <dbReference type="Pfam" id="PF01464"/>
    </source>
</evidence>
<organism evidence="4 5">
    <name type="scientific">Salinarimonas soli</name>
    <dbReference type="NCBI Taxonomy" id="1638099"/>
    <lineage>
        <taxon>Bacteria</taxon>
        <taxon>Pseudomonadati</taxon>
        <taxon>Pseudomonadota</taxon>
        <taxon>Alphaproteobacteria</taxon>
        <taxon>Hyphomicrobiales</taxon>
        <taxon>Salinarimonadaceae</taxon>
        <taxon>Salinarimonas</taxon>
    </lineage>
</organism>
<dbReference type="Pfam" id="PF01464">
    <property type="entry name" value="SLT"/>
    <property type="match status" value="1"/>
</dbReference>
<feature type="signal peptide" evidence="2">
    <location>
        <begin position="1"/>
        <end position="22"/>
    </location>
</feature>
<protein>
    <submittedName>
        <fullName evidence="4">Lytic transglycosylase domain-containing protein</fullName>
    </submittedName>
</protein>
<keyword evidence="2" id="KW-0732">Signal</keyword>
<comment type="similarity">
    <text evidence="1">Belongs to the virb1 family.</text>
</comment>
<dbReference type="OrthoDB" id="5945995at2"/>
<reference evidence="4 5" key="2">
    <citation type="submission" date="2019-09" db="EMBL/GenBank/DDBJ databases">
        <authorList>
            <person name="Jin C."/>
        </authorList>
    </citation>
    <scope>NUCLEOTIDE SEQUENCE [LARGE SCALE GENOMIC DNA]</scope>
    <source>
        <strain evidence="4 5">BN140002</strain>
    </source>
</reference>
<dbReference type="AlphaFoldDB" id="A0A5B2VFH4"/>
<dbReference type="Gene3D" id="1.10.530.10">
    <property type="match status" value="1"/>
</dbReference>
<dbReference type="InterPro" id="IPR008258">
    <property type="entry name" value="Transglycosylase_SLT_dom_1"/>
</dbReference>
<accession>A0A5B2VFH4</accession>
<feature type="domain" description="Transglycosylase SLT" evidence="3">
    <location>
        <begin position="42"/>
        <end position="168"/>
    </location>
</feature>
<name>A0A5B2VFH4_9HYPH</name>
<feature type="chain" id="PRO_5022799290" evidence="2">
    <location>
        <begin position="23"/>
        <end position="193"/>
    </location>
</feature>
<sequence>MRTISVVVATLAAISISSQASAKPKPEHNHFNAVCEAEMTRAAGEHGVPLGVLFAVALNESGRRGWLHPYALNVAGKSYFPGSPAEAMAKFAEERARGVKLIDLGCMQINHHYHGREFGSPQAMLDPGRNVDYAALFLKRLRAQHGSWTMAAARYHAGPNNAPAQKRYVCGVIRNLVASGFGEWTEGARSFCA</sequence>
<dbReference type="SUPFAM" id="SSF53955">
    <property type="entry name" value="Lysozyme-like"/>
    <property type="match status" value="1"/>
</dbReference>
<evidence type="ECO:0000313" key="4">
    <source>
        <dbReference type="EMBL" id="KAA2237378.1"/>
    </source>
</evidence>
<gene>
    <name evidence="4" type="ORF">F0L46_10285</name>
</gene>
<keyword evidence="5" id="KW-1185">Reference proteome</keyword>
<proteinExistence type="inferred from homology"/>
<evidence type="ECO:0000313" key="5">
    <source>
        <dbReference type="Proteomes" id="UP000323142"/>
    </source>
</evidence>
<dbReference type="RefSeq" id="WP_149817130.1">
    <property type="nucleotide sequence ID" value="NZ_VUOA01000019.1"/>
</dbReference>
<evidence type="ECO:0000256" key="1">
    <source>
        <dbReference type="ARBA" id="ARBA00009387"/>
    </source>
</evidence>
<dbReference type="Proteomes" id="UP000323142">
    <property type="component" value="Unassembled WGS sequence"/>
</dbReference>